<dbReference type="Gramene" id="A06p03110.2_BraZ1">
    <property type="protein sequence ID" value="A06p03110.2_BraZ1.CDS"/>
    <property type="gene ID" value="A06g03110.2_BraZ1"/>
</dbReference>
<protein>
    <submittedName>
        <fullName evidence="1">Uncharacterized protein</fullName>
    </submittedName>
</protein>
<name>A0A8D9D2Q2_BRACM</name>
<organism evidence="1 2">
    <name type="scientific">Brassica campestris</name>
    <name type="common">Field mustard</name>
    <dbReference type="NCBI Taxonomy" id="3711"/>
    <lineage>
        <taxon>Eukaryota</taxon>
        <taxon>Viridiplantae</taxon>
        <taxon>Streptophyta</taxon>
        <taxon>Embryophyta</taxon>
        <taxon>Tracheophyta</taxon>
        <taxon>Spermatophyta</taxon>
        <taxon>Magnoliopsida</taxon>
        <taxon>eudicotyledons</taxon>
        <taxon>Gunneridae</taxon>
        <taxon>Pentapetalae</taxon>
        <taxon>rosids</taxon>
        <taxon>malvids</taxon>
        <taxon>Brassicales</taxon>
        <taxon>Brassicaceae</taxon>
        <taxon>Brassiceae</taxon>
        <taxon>Brassica</taxon>
    </lineage>
</organism>
<proteinExistence type="predicted"/>
<dbReference type="Proteomes" id="UP000694005">
    <property type="component" value="Chromosome A06"/>
</dbReference>
<dbReference type="EMBL" id="LS974622">
    <property type="protein sequence ID" value="CAG7868071.1"/>
    <property type="molecule type" value="Genomic_DNA"/>
</dbReference>
<dbReference type="AlphaFoldDB" id="A0A8D9D2Q2"/>
<feature type="non-terminal residue" evidence="1">
    <location>
        <position position="53"/>
    </location>
</feature>
<evidence type="ECO:0000313" key="1">
    <source>
        <dbReference type="EMBL" id="CAG7868071.1"/>
    </source>
</evidence>
<evidence type="ECO:0000313" key="2">
    <source>
        <dbReference type="Proteomes" id="UP000694005"/>
    </source>
</evidence>
<sequence length="53" mass="5921">FKQLDVTEWLTTALGPLKERCGKWKNMLLWFQGMDASQVNAALDLAASFASCD</sequence>
<reference evidence="1 2" key="1">
    <citation type="submission" date="2021-07" db="EMBL/GenBank/DDBJ databases">
        <authorList>
            <consortium name="Genoscope - CEA"/>
            <person name="William W."/>
        </authorList>
    </citation>
    <scope>NUCLEOTIDE SEQUENCE [LARGE SCALE GENOMIC DNA]</scope>
</reference>
<accession>A0A8D9D2Q2</accession>
<gene>
    <name evidence="1" type="ORF">BRAPAZ1V2_A06P03110.2</name>
</gene>